<dbReference type="CDD" id="cd06529">
    <property type="entry name" value="S24_LexA-like"/>
    <property type="match status" value="1"/>
</dbReference>
<dbReference type="MEROPS" id="S24.002"/>
<dbReference type="InterPro" id="IPR001387">
    <property type="entry name" value="Cro/C1-type_HTH"/>
</dbReference>
<gene>
    <name evidence="2" type="ORF">K531_00470</name>
</gene>
<name>A0A096XHN6_VIBCL</name>
<dbReference type="PANTHER" id="PTHR33516:SF2">
    <property type="entry name" value="LEXA REPRESSOR-RELATED"/>
    <property type="match status" value="1"/>
</dbReference>
<dbReference type="SUPFAM" id="SSF47413">
    <property type="entry name" value="lambda repressor-like DNA-binding domains"/>
    <property type="match status" value="1"/>
</dbReference>
<sequence>MKTLSERLNHALQLTGVTQSELARRIGIKQQSISQICSGKSARSRYTMQIAEALRVNAHWLATGDGEIGLGVGNVEVGPDIKGRIPLINWVQAGDWTEIAEGFAHEDAEEWREVTGKAHEGCFALRVKGDSMENPSGKKSIPEGAVIVVDPELPYSSGSLVVARLDDSKEATFKQLVIDGEQKYLKPLNPQYPAIPINGNCTIIGVVRQAIIDFW</sequence>
<feature type="domain" description="HTH cro/C1-type" evidence="1">
    <location>
        <begin position="16"/>
        <end position="61"/>
    </location>
</feature>
<dbReference type="AlphaFoldDB" id="A0A096XHN6"/>
<dbReference type="InterPro" id="IPR010982">
    <property type="entry name" value="Lambda_DNA-bd_dom_sf"/>
</dbReference>
<reference evidence="2" key="1">
    <citation type="journal article" date="2014" name="PLoS ONE">
        <title>Worldwide Occurrence of Integrative Conjugative Element Encoding Multidrug Resistance Determinants in Epidemic Vibrio cholerae O1.</title>
        <authorList>
            <person name="Marin M.A."/>
            <person name="Fonseca E.L."/>
            <person name="Andrade B.N."/>
            <person name="Cabral A.C."/>
            <person name="Vicente A.C."/>
        </authorList>
    </citation>
    <scope>NUCLEOTIDE SEQUENCE</scope>
    <source>
        <strain evidence="2">VC833</strain>
    </source>
</reference>
<evidence type="ECO:0000259" key="1">
    <source>
        <dbReference type="PROSITE" id="PS50943"/>
    </source>
</evidence>
<dbReference type="GO" id="GO:0003677">
    <property type="term" value="F:DNA binding"/>
    <property type="evidence" value="ECO:0007669"/>
    <property type="project" value="InterPro"/>
</dbReference>
<evidence type="ECO:0000313" key="2">
    <source>
        <dbReference type="EMBL" id="AHM25232.1"/>
    </source>
</evidence>
<organism evidence="2">
    <name type="scientific">Vibrio cholerae VC833</name>
    <dbReference type="NCBI Taxonomy" id="1306408"/>
    <lineage>
        <taxon>Bacteria</taxon>
        <taxon>Pseudomonadati</taxon>
        <taxon>Pseudomonadota</taxon>
        <taxon>Gammaproteobacteria</taxon>
        <taxon>Vibrionales</taxon>
        <taxon>Vibrionaceae</taxon>
        <taxon>Vibrio</taxon>
    </lineage>
</organism>
<dbReference type="PANTHER" id="PTHR33516">
    <property type="entry name" value="LEXA REPRESSOR"/>
    <property type="match status" value="1"/>
</dbReference>
<dbReference type="PROSITE" id="PS50943">
    <property type="entry name" value="HTH_CROC1"/>
    <property type="match status" value="1"/>
</dbReference>
<dbReference type="InterPro" id="IPR039418">
    <property type="entry name" value="LexA-like"/>
</dbReference>
<dbReference type="InterPro" id="IPR050077">
    <property type="entry name" value="LexA_repressor"/>
</dbReference>
<dbReference type="CDD" id="cd00093">
    <property type="entry name" value="HTH_XRE"/>
    <property type="match status" value="1"/>
</dbReference>
<dbReference type="Pfam" id="PF00717">
    <property type="entry name" value="Peptidase_S24"/>
    <property type="match status" value="1"/>
</dbReference>
<dbReference type="SMART" id="SM00530">
    <property type="entry name" value="HTH_XRE"/>
    <property type="match status" value="1"/>
</dbReference>
<proteinExistence type="predicted"/>
<accession>A0A096XHN6</accession>
<dbReference type="InterPro" id="IPR036286">
    <property type="entry name" value="LexA/Signal_pep-like_sf"/>
</dbReference>
<dbReference type="InterPro" id="IPR015927">
    <property type="entry name" value="Peptidase_S24_S26A/B/C"/>
</dbReference>
<protein>
    <submittedName>
        <fullName evidence="2">HTH-type transcriptional regulator for conjugative element SXT</fullName>
    </submittedName>
</protein>
<dbReference type="Gene3D" id="1.10.260.40">
    <property type="entry name" value="lambda repressor-like DNA-binding domains"/>
    <property type="match status" value="1"/>
</dbReference>
<dbReference type="Pfam" id="PF01381">
    <property type="entry name" value="HTH_3"/>
    <property type="match status" value="1"/>
</dbReference>
<dbReference type="SUPFAM" id="SSF51306">
    <property type="entry name" value="LexA/Signal peptidase"/>
    <property type="match status" value="1"/>
</dbReference>
<dbReference type="EMBL" id="KC886258">
    <property type="protein sequence ID" value="AHM25232.1"/>
    <property type="molecule type" value="Genomic_DNA"/>
</dbReference>
<dbReference type="Gene3D" id="2.10.109.10">
    <property type="entry name" value="Umud Fragment, subunit A"/>
    <property type="match status" value="1"/>
</dbReference>
<dbReference type="SMR" id="A0A096XHN6"/>